<dbReference type="SUPFAM" id="SSF53067">
    <property type="entry name" value="Actin-like ATPase domain"/>
    <property type="match status" value="1"/>
</dbReference>
<dbReference type="InterPro" id="IPR050696">
    <property type="entry name" value="FtsA/MreB"/>
</dbReference>
<dbReference type="InterPro" id="IPR009377">
    <property type="entry name" value="EutA"/>
</dbReference>
<protein>
    <submittedName>
        <fullName evidence="1">Ethanolamine ammonia-lyase reactivating factor EutA</fullName>
    </submittedName>
</protein>
<dbReference type="PANTHER" id="PTHR32432:SF13">
    <property type="entry name" value="ETHANOLAMINE AMMONIA-LYASE REACTIVASE EUTA"/>
    <property type="match status" value="1"/>
</dbReference>
<dbReference type="RefSeq" id="WP_256304156.1">
    <property type="nucleotide sequence ID" value="NZ_JALEQM010000071.1"/>
</dbReference>
<dbReference type="AlphaFoldDB" id="A0AAW5JQP5"/>
<sequence length="475" mass="50175">MASILSVGIDIGTSTTQVIFSRIEMENTSGYFSVPKVSIVEKEVVYKSQVYLTPLKTPVLIDGSAVRDLVEREYRLAGYDRRDVDTGAVIITGESARKENAAEVLAQLSDFAGEFVVSTAGPDLESILAGKGSGAFQYSMDHTCTTVNLDIGGGTTNLVLFDCGEIVSKGCLDIGGRLIRVKPDLEVEHISPAASRVAAALGLPLRAGGRTSLQALSAVTDKMADLLAQALGLAPQEPLLRQLQTPESSWFEPAGPVRFLCFSGGVADCIGDGPAGVPYGDIGVLLGRSIARGLLCRSIPRISNAETIRATVVGAGTYTTSISGSTIAYAEGLLPLKNLPALRLTPREQAACFSGQAGPLRERLRWFLEQSGADNAALAMAGVPDPDYPELRRLAACLAQDMDAALPPGKPMVVLLECDIAKALGLALREALGDRRKLICIDGVKVDQGDYVDMGKPVLDGMVIPLVVKTLLFGE</sequence>
<evidence type="ECO:0000313" key="2">
    <source>
        <dbReference type="Proteomes" id="UP001204562"/>
    </source>
</evidence>
<dbReference type="EMBL" id="JANFYS010000019">
    <property type="protein sequence ID" value="MCQ4770806.1"/>
    <property type="molecule type" value="Genomic_DNA"/>
</dbReference>
<dbReference type="PIRSF" id="PIRSF012293">
    <property type="entry name" value="EutA"/>
    <property type="match status" value="1"/>
</dbReference>
<organism evidence="1 2">
    <name type="scientific">Intestinimonas massiliensis</name>
    <name type="common">ex Afouda et al. 2020</name>
    <dbReference type="NCBI Taxonomy" id="1673721"/>
    <lineage>
        <taxon>Bacteria</taxon>
        <taxon>Bacillati</taxon>
        <taxon>Bacillota</taxon>
        <taxon>Clostridia</taxon>
        <taxon>Eubacteriales</taxon>
        <taxon>Intestinimonas</taxon>
    </lineage>
</organism>
<proteinExistence type="predicted"/>
<reference evidence="1" key="1">
    <citation type="submission" date="2022-06" db="EMBL/GenBank/DDBJ databases">
        <title>Isolation of gut microbiota from human fecal samples.</title>
        <authorList>
            <person name="Pamer E.G."/>
            <person name="Barat B."/>
            <person name="Waligurski E."/>
            <person name="Medina S."/>
            <person name="Paddock L."/>
            <person name="Mostad J."/>
        </authorList>
    </citation>
    <scope>NUCLEOTIDE SEQUENCE</scope>
    <source>
        <strain evidence="1">DFI.9.91</strain>
    </source>
</reference>
<dbReference type="PANTHER" id="PTHR32432">
    <property type="entry name" value="CELL DIVISION PROTEIN FTSA-RELATED"/>
    <property type="match status" value="1"/>
</dbReference>
<evidence type="ECO:0000313" key="1">
    <source>
        <dbReference type="EMBL" id="MCQ4770806.1"/>
    </source>
</evidence>
<accession>A0AAW5JQP5</accession>
<name>A0AAW5JQP5_9FIRM</name>
<dbReference type="Pfam" id="PF06277">
    <property type="entry name" value="EutA"/>
    <property type="match status" value="1"/>
</dbReference>
<comment type="caution">
    <text evidence="1">The sequence shown here is derived from an EMBL/GenBank/DDBJ whole genome shotgun (WGS) entry which is preliminary data.</text>
</comment>
<dbReference type="InterPro" id="IPR043129">
    <property type="entry name" value="ATPase_NBD"/>
</dbReference>
<dbReference type="Proteomes" id="UP001204562">
    <property type="component" value="Unassembled WGS sequence"/>
</dbReference>
<gene>
    <name evidence="1" type="ORF">NE579_10055</name>
</gene>